<organism evidence="5 6">
    <name type="scientific">Candidatus Enterovibrio altilux</name>
    <dbReference type="NCBI Taxonomy" id="1927128"/>
    <lineage>
        <taxon>Bacteria</taxon>
        <taxon>Pseudomonadati</taxon>
        <taxon>Pseudomonadota</taxon>
        <taxon>Gammaproteobacteria</taxon>
        <taxon>Vibrionales</taxon>
        <taxon>Vibrionaceae</taxon>
        <taxon>Enterovibrio</taxon>
    </lineage>
</organism>
<dbReference type="RefSeq" id="WP_096618902.1">
    <property type="nucleotide sequence ID" value="NZ_CP020660.1"/>
</dbReference>
<dbReference type="SFLD" id="SFLDG01135">
    <property type="entry name" value="C1.5.6:_HAD__Beta-PGM__Phospha"/>
    <property type="match status" value="1"/>
</dbReference>
<sequence>MIHKIKAVIFDMDGVLIDAKDWHYEALNKALAIFGLEINRYDHLVTFDGLSTKQKLEILSKTHVLPESLHSFINEMKQQYTMDITHQLCKPVFNHQYALSKLREDGYRLAVASNSIRNTVKIMMEKSSLLPYLDFYLSNQDVTKGKPDPEIYQLAIRRLGLDPNECAIIEDHVNGLKAAKAAKAHVLKVETVNDVTFENIKNFIQEVEKNA</sequence>
<dbReference type="Gene3D" id="1.10.150.240">
    <property type="entry name" value="Putative phosphatase, domain 2"/>
    <property type="match status" value="1"/>
</dbReference>
<dbReference type="KEGG" id="elux:BTN50_0585"/>
<evidence type="ECO:0000256" key="4">
    <source>
        <dbReference type="ARBA" id="ARBA00022842"/>
    </source>
</evidence>
<evidence type="ECO:0000256" key="1">
    <source>
        <dbReference type="ARBA" id="ARBA00001946"/>
    </source>
</evidence>
<comment type="similarity">
    <text evidence="2">Belongs to the HAD-like hydrolase superfamily. CbbY/CbbZ/Gph/YieH family.</text>
</comment>
<protein>
    <submittedName>
        <fullName evidence="5">Hydrolase, haloacid dehalogenase-like family</fullName>
    </submittedName>
</protein>
<dbReference type="Proteomes" id="UP000218160">
    <property type="component" value="Chromosome 1"/>
</dbReference>
<dbReference type="SFLD" id="SFLDG01129">
    <property type="entry name" value="C1.5:_HAD__Beta-PGM__Phosphata"/>
    <property type="match status" value="1"/>
</dbReference>
<dbReference type="InterPro" id="IPR036412">
    <property type="entry name" value="HAD-like_sf"/>
</dbReference>
<keyword evidence="6" id="KW-1185">Reference proteome</keyword>
<dbReference type="InterPro" id="IPR006439">
    <property type="entry name" value="HAD-SF_hydro_IA"/>
</dbReference>
<reference evidence="6" key="1">
    <citation type="submission" date="2017-04" db="EMBL/GenBank/DDBJ databases">
        <title>Genome evolution of the luminous symbionts of deep sea anglerfish.</title>
        <authorList>
            <person name="Hendry T.A."/>
        </authorList>
    </citation>
    <scope>NUCLEOTIDE SEQUENCE [LARGE SCALE GENOMIC DNA]</scope>
</reference>
<dbReference type="GO" id="GO:0046872">
    <property type="term" value="F:metal ion binding"/>
    <property type="evidence" value="ECO:0007669"/>
    <property type="project" value="UniProtKB-KW"/>
</dbReference>
<dbReference type="InterPro" id="IPR051600">
    <property type="entry name" value="Beta-PGM-like"/>
</dbReference>
<evidence type="ECO:0000313" key="5">
    <source>
        <dbReference type="EMBL" id="ATF09108.1"/>
    </source>
</evidence>
<dbReference type="EMBL" id="CP020660">
    <property type="protein sequence ID" value="ATF09108.1"/>
    <property type="molecule type" value="Genomic_DNA"/>
</dbReference>
<keyword evidence="5" id="KW-0378">Hydrolase</keyword>
<accession>A0A291B7X1</accession>
<evidence type="ECO:0000256" key="2">
    <source>
        <dbReference type="ARBA" id="ARBA00006171"/>
    </source>
</evidence>
<gene>
    <name evidence="5" type="ORF">BTN50_0585</name>
</gene>
<keyword evidence="3" id="KW-0479">Metal-binding</keyword>
<keyword evidence="4" id="KW-0460">Magnesium</keyword>
<dbReference type="AlphaFoldDB" id="A0A291B7X1"/>
<dbReference type="Pfam" id="PF13419">
    <property type="entry name" value="HAD_2"/>
    <property type="match status" value="1"/>
</dbReference>
<proteinExistence type="inferred from homology"/>
<dbReference type="NCBIfam" id="TIGR01509">
    <property type="entry name" value="HAD-SF-IA-v3"/>
    <property type="match status" value="1"/>
</dbReference>
<dbReference type="InterPro" id="IPR023198">
    <property type="entry name" value="PGP-like_dom2"/>
</dbReference>
<dbReference type="PANTHER" id="PTHR46193:SF9">
    <property type="entry name" value="HALOACID DEHALOGENASE-LIKE HYDROLASE DOMAIN-CONTAINING PROTEIN SGPP"/>
    <property type="match status" value="1"/>
</dbReference>
<comment type="cofactor">
    <cofactor evidence="1">
        <name>Mg(2+)</name>
        <dbReference type="ChEBI" id="CHEBI:18420"/>
    </cofactor>
</comment>
<dbReference type="PANTHER" id="PTHR46193">
    <property type="entry name" value="6-PHOSPHOGLUCONATE PHOSPHATASE"/>
    <property type="match status" value="1"/>
</dbReference>
<dbReference type="Gene3D" id="3.40.50.1000">
    <property type="entry name" value="HAD superfamily/HAD-like"/>
    <property type="match status" value="1"/>
</dbReference>
<dbReference type="SFLD" id="SFLDS00003">
    <property type="entry name" value="Haloacid_Dehalogenase"/>
    <property type="match status" value="1"/>
</dbReference>
<evidence type="ECO:0000313" key="6">
    <source>
        <dbReference type="Proteomes" id="UP000218160"/>
    </source>
</evidence>
<dbReference type="GO" id="GO:0016787">
    <property type="term" value="F:hydrolase activity"/>
    <property type="evidence" value="ECO:0007669"/>
    <property type="project" value="UniProtKB-KW"/>
</dbReference>
<dbReference type="CDD" id="cd07505">
    <property type="entry name" value="HAD_BPGM-like"/>
    <property type="match status" value="1"/>
</dbReference>
<dbReference type="InterPro" id="IPR041492">
    <property type="entry name" value="HAD_2"/>
</dbReference>
<evidence type="ECO:0000256" key="3">
    <source>
        <dbReference type="ARBA" id="ARBA00022723"/>
    </source>
</evidence>
<dbReference type="InterPro" id="IPR023214">
    <property type="entry name" value="HAD_sf"/>
</dbReference>
<name>A0A291B7X1_9GAMM</name>
<dbReference type="OrthoDB" id="9800058at2"/>
<dbReference type="SUPFAM" id="SSF56784">
    <property type="entry name" value="HAD-like"/>
    <property type="match status" value="1"/>
</dbReference>